<feature type="region of interest" description="Disordered" evidence="1">
    <location>
        <begin position="36"/>
        <end position="104"/>
    </location>
</feature>
<dbReference type="EMBL" id="AB516329">
    <property type="protein sequence ID" value="BAI67914.1"/>
    <property type="molecule type" value="Genomic_DNA"/>
</dbReference>
<proteinExistence type="predicted"/>
<feature type="compositionally biased region" description="Basic and acidic residues" evidence="1">
    <location>
        <begin position="86"/>
        <end position="104"/>
    </location>
</feature>
<name>D2YZY5_RALSL</name>
<accession>D2YZY5</accession>
<sequence>MIYATTPLHCVIILWSCNMTSPIRGAVGNYPYLYSQEQSPTTSPTSSPSRSAPRRTPGEFSGLTRPPSLPRNPGGHFRAGSFHSVRFSDESDETHVLEREDRKPGIVQLEDTASSYRAGELYAQYPKGKLPRSEKDSISRHTYEAYKDLVKNKGYKS</sequence>
<dbReference type="AlphaFoldDB" id="D2YZY5"/>
<reference evidence="2" key="1">
    <citation type="submission" date="2009-08" db="EMBL/GenBank/DDBJ databases">
        <title>Genome-wide functional screen unveils a large repertoire of Ralstonia solanacearum type III effector proteins translocated into plant cells.</title>
        <authorList>
            <person name="Mukaihara T."/>
            <person name="Tamura N."/>
            <person name="Iwabuchi M."/>
        </authorList>
    </citation>
    <scope>NUCLEOTIDE SEQUENCE</scope>
    <source>
        <strain evidence="2">RS1000</strain>
    </source>
</reference>
<evidence type="ECO:0000256" key="1">
    <source>
        <dbReference type="SAM" id="MobiDB-lite"/>
    </source>
</evidence>
<protein>
    <submittedName>
        <fullName evidence="2">Type III effector protein</fullName>
    </submittedName>
</protein>
<gene>
    <name evidence="2" type="primary">rip10</name>
</gene>
<organism evidence="2">
    <name type="scientific">Ralstonia solanacearum</name>
    <name type="common">Pseudomonas solanacearum</name>
    <dbReference type="NCBI Taxonomy" id="305"/>
    <lineage>
        <taxon>Bacteria</taxon>
        <taxon>Pseudomonadati</taxon>
        <taxon>Pseudomonadota</taxon>
        <taxon>Betaproteobacteria</taxon>
        <taxon>Burkholderiales</taxon>
        <taxon>Burkholderiaceae</taxon>
        <taxon>Ralstonia</taxon>
        <taxon>Ralstonia solanacearum species complex</taxon>
    </lineage>
</organism>
<evidence type="ECO:0000313" key="2">
    <source>
        <dbReference type="EMBL" id="BAI67914.1"/>
    </source>
</evidence>
<feature type="compositionally biased region" description="Low complexity" evidence="1">
    <location>
        <begin position="39"/>
        <end position="55"/>
    </location>
</feature>